<dbReference type="Proteomes" id="UP001200642">
    <property type="component" value="Unassembled WGS sequence"/>
</dbReference>
<evidence type="ECO:0000313" key="3">
    <source>
        <dbReference type="Proteomes" id="UP001200642"/>
    </source>
</evidence>
<evidence type="ECO:0000256" key="1">
    <source>
        <dbReference type="SAM" id="SignalP"/>
    </source>
</evidence>
<dbReference type="InterPro" id="IPR025348">
    <property type="entry name" value="DUF4252"/>
</dbReference>
<dbReference type="PROSITE" id="PS51257">
    <property type="entry name" value="PROKAR_LIPOPROTEIN"/>
    <property type="match status" value="1"/>
</dbReference>
<comment type="caution">
    <text evidence="2">The sequence shown here is derived from an EMBL/GenBank/DDBJ whole genome shotgun (WGS) entry which is preliminary data.</text>
</comment>
<dbReference type="Pfam" id="PF14060">
    <property type="entry name" value="DUF4252"/>
    <property type="match status" value="1"/>
</dbReference>
<dbReference type="EMBL" id="JAIRBC010000010">
    <property type="protein sequence ID" value="MCG2460802.1"/>
    <property type="molecule type" value="Genomic_DNA"/>
</dbReference>
<feature type="signal peptide" evidence="1">
    <location>
        <begin position="1"/>
        <end position="20"/>
    </location>
</feature>
<accession>A0AAE3JSR7</accession>
<feature type="chain" id="PRO_5042059131" evidence="1">
    <location>
        <begin position="21"/>
        <end position="179"/>
    </location>
</feature>
<dbReference type="AlphaFoldDB" id="A0AAE3JSR7"/>
<reference evidence="2" key="1">
    <citation type="submission" date="2023-02" db="EMBL/GenBank/DDBJ databases">
        <title>Genome of Flavobacteriaceae gen. nov. sp. strain F89.</title>
        <authorList>
            <person name="Wang Y."/>
        </authorList>
    </citation>
    <scope>NUCLEOTIDE SEQUENCE</scope>
    <source>
        <strain evidence="2">F89</strain>
    </source>
</reference>
<protein>
    <submittedName>
        <fullName evidence="2">DUF4252 domain-containing protein</fullName>
    </submittedName>
</protein>
<gene>
    <name evidence="2" type="ORF">K8352_08580</name>
</gene>
<proteinExistence type="predicted"/>
<keyword evidence="3" id="KW-1185">Reference proteome</keyword>
<name>A0AAE3JSR7_9FLAO</name>
<dbReference type="RefSeq" id="WP_317901951.1">
    <property type="nucleotide sequence ID" value="NZ_JAIRBC010000010.1"/>
</dbReference>
<evidence type="ECO:0000313" key="2">
    <source>
        <dbReference type="EMBL" id="MCG2460802.1"/>
    </source>
</evidence>
<organism evidence="2 3">
    <name type="scientific">Cerina litoralis</name>
    <dbReference type="NCBI Taxonomy" id="2874477"/>
    <lineage>
        <taxon>Bacteria</taxon>
        <taxon>Pseudomonadati</taxon>
        <taxon>Bacteroidota</taxon>
        <taxon>Flavobacteriia</taxon>
        <taxon>Flavobacteriales</taxon>
        <taxon>Flavobacteriaceae</taxon>
        <taxon>Cerina</taxon>
    </lineage>
</organism>
<sequence length="179" mass="19898">MKTVKYYFAFIGLIILSACSSTQSLQEYYVDNSDNPNFISLDLPASLLNLDEVELTPEQRKAVQSLRKLNVLAFKKTADNGVDFEAEKAKVNAILKDDKYVQLMKLNSGFGKGVVKYLGDEDAIDEVVVYGSNDEKGFALIRILGDNMNPAYLTQLVQALQKSSYKGEGMEHLGDLLNN</sequence>
<keyword evidence="1" id="KW-0732">Signal</keyword>